<evidence type="ECO:0000313" key="4">
    <source>
        <dbReference type="EMBL" id="KAJ9661223.1"/>
    </source>
</evidence>
<comment type="caution">
    <text evidence="4">The sequence shown here is derived from an EMBL/GenBank/DDBJ whole genome shotgun (WGS) entry which is preliminary data.</text>
</comment>
<feature type="transmembrane region" description="Helical" evidence="3">
    <location>
        <begin position="43"/>
        <end position="60"/>
    </location>
</feature>
<feature type="region of interest" description="Disordered" evidence="2">
    <location>
        <begin position="99"/>
        <end position="118"/>
    </location>
</feature>
<dbReference type="EMBL" id="JAPDRL010000059">
    <property type="protein sequence ID" value="KAJ9661223.1"/>
    <property type="molecule type" value="Genomic_DNA"/>
</dbReference>
<dbReference type="PANTHER" id="PTHR28199:SF1">
    <property type="entry name" value="PROCESSING OF GAS1 AND ALP PROTEIN 2"/>
    <property type="match status" value="1"/>
</dbReference>
<protein>
    <recommendedName>
        <fullName evidence="6">DUF1531-domain-containing protein</fullName>
    </recommendedName>
</protein>
<evidence type="ECO:0000256" key="3">
    <source>
        <dbReference type="SAM" id="Phobius"/>
    </source>
</evidence>
<evidence type="ECO:0000256" key="1">
    <source>
        <dbReference type="SAM" id="Coils"/>
    </source>
</evidence>
<sequence length="167" mass="18962">MSQQQAQATSSGAQSPMDVAAQLWSNFENGVHSGFMNMTPEKWIRLVVIVGAYALLRPYLMKLGAKLQAREHEKEVDPAGLDPKSTDAIRALRGGKKIEIPGVDSDSEGEVEQKPADWGKKARLRQRRFIRDKVEEEERRRKEEEEETDEELEEILNAIQIAPHLKQ</sequence>
<evidence type="ECO:0000313" key="5">
    <source>
        <dbReference type="Proteomes" id="UP001172684"/>
    </source>
</evidence>
<dbReference type="InterPro" id="IPR011431">
    <property type="entry name" value="Trafficking_Pga2"/>
</dbReference>
<keyword evidence="3" id="KW-0472">Membrane</keyword>
<keyword evidence="3" id="KW-1133">Transmembrane helix</keyword>
<feature type="coiled-coil region" evidence="1">
    <location>
        <begin position="127"/>
        <end position="162"/>
    </location>
</feature>
<accession>A0ABQ9NLN0</accession>
<evidence type="ECO:0000256" key="2">
    <source>
        <dbReference type="SAM" id="MobiDB-lite"/>
    </source>
</evidence>
<proteinExistence type="predicted"/>
<keyword evidence="3" id="KW-0812">Transmembrane</keyword>
<evidence type="ECO:0008006" key="6">
    <source>
        <dbReference type="Google" id="ProtNLM"/>
    </source>
</evidence>
<keyword evidence="1" id="KW-0175">Coiled coil</keyword>
<name>A0ABQ9NLN0_9PEZI</name>
<gene>
    <name evidence="4" type="ORF">H2201_006582</name>
</gene>
<reference evidence="4" key="1">
    <citation type="submission" date="2022-10" db="EMBL/GenBank/DDBJ databases">
        <title>Culturing micro-colonial fungi from biological soil crusts in the Mojave desert and describing Neophaeococcomyces mojavensis, and introducing the new genera and species Taxawa tesnikishii.</title>
        <authorList>
            <person name="Kurbessoian T."/>
            <person name="Stajich J.E."/>
        </authorList>
    </citation>
    <scope>NUCLEOTIDE SEQUENCE</scope>
    <source>
        <strain evidence="4">TK_1</strain>
    </source>
</reference>
<dbReference type="Proteomes" id="UP001172684">
    <property type="component" value="Unassembled WGS sequence"/>
</dbReference>
<keyword evidence="5" id="KW-1185">Reference proteome</keyword>
<dbReference type="PANTHER" id="PTHR28199">
    <property type="entry name" value="PROCESSING OF GAS1 AND ALP PROTEIN 2"/>
    <property type="match status" value="1"/>
</dbReference>
<dbReference type="Pfam" id="PF07543">
    <property type="entry name" value="PGA2"/>
    <property type="match status" value="1"/>
</dbReference>
<organism evidence="4 5">
    <name type="scientific">Coniosporium apollinis</name>
    <dbReference type="NCBI Taxonomy" id="61459"/>
    <lineage>
        <taxon>Eukaryota</taxon>
        <taxon>Fungi</taxon>
        <taxon>Dikarya</taxon>
        <taxon>Ascomycota</taxon>
        <taxon>Pezizomycotina</taxon>
        <taxon>Dothideomycetes</taxon>
        <taxon>Dothideomycetes incertae sedis</taxon>
        <taxon>Coniosporium</taxon>
    </lineage>
</organism>